<evidence type="ECO:0000256" key="2">
    <source>
        <dbReference type="ARBA" id="ARBA00022722"/>
    </source>
</evidence>
<sequence>MKPDIILNKISIIERCLHRVSEVYEGDPENLNDFTKQDSIILNIQRTCKASIYLAMHIIAERKLGIPQHSRDAFTILNETNIISTEIALSMKVMVGFGNIAVHDYQSINLSILQKIIEIHVDDFRQFNESISKLLSN</sequence>
<comment type="similarity">
    <text evidence="4">Belongs to the HepT RNase toxin family.</text>
</comment>
<evidence type="ECO:0000313" key="5">
    <source>
        <dbReference type="EMBL" id="RXI96291.1"/>
    </source>
</evidence>
<keyword evidence="1" id="KW-1277">Toxin-antitoxin system</keyword>
<dbReference type="GO" id="GO:0110001">
    <property type="term" value="C:toxin-antitoxin complex"/>
    <property type="evidence" value="ECO:0007669"/>
    <property type="project" value="InterPro"/>
</dbReference>
<keyword evidence="6" id="KW-1185">Reference proteome</keyword>
<dbReference type="PANTHER" id="PTHR33397">
    <property type="entry name" value="UPF0331 PROTEIN YUTE"/>
    <property type="match status" value="1"/>
</dbReference>
<evidence type="ECO:0000313" key="6">
    <source>
        <dbReference type="Proteomes" id="UP000290649"/>
    </source>
</evidence>
<dbReference type="OrthoDB" id="9796612at2"/>
<dbReference type="EMBL" id="QOUX01000047">
    <property type="protein sequence ID" value="RXI96291.1"/>
    <property type="molecule type" value="Genomic_DNA"/>
</dbReference>
<dbReference type="GO" id="GO:0004540">
    <property type="term" value="F:RNA nuclease activity"/>
    <property type="evidence" value="ECO:0007669"/>
    <property type="project" value="InterPro"/>
</dbReference>
<dbReference type="AlphaFoldDB" id="A0A4Q0VLG1"/>
<dbReference type="NCBIfam" id="NF047751">
    <property type="entry name" value="HepT_toxin"/>
    <property type="match status" value="1"/>
</dbReference>
<keyword evidence="2" id="KW-0540">Nuclease</keyword>
<dbReference type="Proteomes" id="UP000290649">
    <property type="component" value="Unassembled WGS sequence"/>
</dbReference>
<proteinExistence type="inferred from homology"/>
<dbReference type="PANTHER" id="PTHR33397:SF3">
    <property type="entry name" value="MRNA NUCLEASE HEPT"/>
    <property type="match status" value="1"/>
</dbReference>
<protein>
    <submittedName>
        <fullName evidence="5">DUF86 domain-containing protein</fullName>
    </submittedName>
</protein>
<comment type="caution">
    <text evidence="5">The sequence shown here is derived from an EMBL/GenBank/DDBJ whole genome shotgun (WGS) entry which is preliminary data.</text>
</comment>
<dbReference type="Gene3D" id="1.20.120.580">
    <property type="entry name" value="bsu32300-like"/>
    <property type="match status" value="1"/>
</dbReference>
<name>A0A4Q0VLG1_9BACI</name>
<gene>
    <name evidence="5" type="ORF">DS745_21410</name>
</gene>
<dbReference type="InterPro" id="IPR037038">
    <property type="entry name" value="HepT-like_sf"/>
</dbReference>
<dbReference type="Pfam" id="PF01934">
    <property type="entry name" value="HepT-like"/>
    <property type="match status" value="1"/>
</dbReference>
<evidence type="ECO:0000256" key="4">
    <source>
        <dbReference type="ARBA" id="ARBA00024207"/>
    </source>
</evidence>
<organism evidence="5 6">
    <name type="scientific">Anaerobacillus alkaliphilus</name>
    <dbReference type="NCBI Taxonomy" id="1548597"/>
    <lineage>
        <taxon>Bacteria</taxon>
        <taxon>Bacillati</taxon>
        <taxon>Bacillota</taxon>
        <taxon>Bacilli</taxon>
        <taxon>Bacillales</taxon>
        <taxon>Bacillaceae</taxon>
        <taxon>Anaerobacillus</taxon>
    </lineage>
</organism>
<accession>A0A4Q0VLG1</accession>
<keyword evidence="3" id="KW-0378">Hydrolase</keyword>
<dbReference type="RefSeq" id="WP_129080270.1">
    <property type="nucleotide sequence ID" value="NZ_QOUX01000047.1"/>
</dbReference>
<evidence type="ECO:0000256" key="3">
    <source>
        <dbReference type="ARBA" id="ARBA00022801"/>
    </source>
</evidence>
<dbReference type="GO" id="GO:0016787">
    <property type="term" value="F:hydrolase activity"/>
    <property type="evidence" value="ECO:0007669"/>
    <property type="project" value="UniProtKB-KW"/>
</dbReference>
<dbReference type="InterPro" id="IPR052379">
    <property type="entry name" value="Type_VII_TA_RNase"/>
</dbReference>
<dbReference type="InterPro" id="IPR008201">
    <property type="entry name" value="HepT-like"/>
</dbReference>
<reference evidence="5 6" key="1">
    <citation type="journal article" date="2019" name="Int. J. Syst. Evol. Microbiol.">
        <title>Anaerobacillus alkaliphilus sp. nov., a novel alkaliphilic and moderately halophilic bacterium.</title>
        <authorList>
            <person name="Borsodi A.K."/>
            <person name="Aszalos J.M."/>
            <person name="Bihari P."/>
            <person name="Nagy I."/>
            <person name="Schumann P."/>
            <person name="Sproer C."/>
            <person name="Kovacs A.L."/>
            <person name="Boka K."/>
            <person name="Dobosy P."/>
            <person name="Ovari M."/>
            <person name="Szili-Kovacs T."/>
            <person name="Toth E."/>
        </authorList>
    </citation>
    <scope>NUCLEOTIDE SEQUENCE [LARGE SCALE GENOMIC DNA]</scope>
    <source>
        <strain evidence="5 6">B16-10</strain>
    </source>
</reference>
<evidence type="ECO:0000256" key="1">
    <source>
        <dbReference type="ARBA" id="ARBA00022649"/>
    </source>
</evidence>